<evidence type="ECO:0000313" key="2">
    <source>
        <dbReference type="EMBL" id="PKY62758.1"/>
    </source>
</evidence>
<comment type="caution">
    <text evidence="2">The sequence shown here is derived from an EMBL/GenBank/DDBJ whole genome shotgun (WGS) entry which is preliminary data.</text>
</comment>
<evidence type="ECO:0000313" key="3">
    <source>
        <dbReference type="Proteomes" id="UP000234323"/>
    </source>
</evidence>
<name>A0A2I1HV75_9GLOM</name>
<dbReference type="VEuPathDB" id="FungiDB:RhiirA1_393863"/>
<gene>
    <name evidence="2" type="ORF">RhiirA4_489816</name>
</gene>
<reference evidence="2 3" key="1">
    <citation type="submission" date="2015-10" db="EMBL/GenBank/DDBJ databases">
        <title>Genome analyses suggest a sexual origin of heterokaryosis in a supposedly ancient asexual fungus.</title>
        <authorList>
            <person name="Ropars J."/>
            <person name="Sedzielewska K."/>
            <person name="Noel J."/>
            <person name="Charron P."/>
            <person name="Farinelli L."/>
            <person name="Marton T."/>
            <person name="Kruger M."/>
            <person name="Pelin A."/>
            <person name="Brachmann A."/>
            <person name="Corradi N."/>
        </authorList>
    </citation>
    <scope>NUCLEOTIDE SEQUENCE [LARGE SCALE GENOMIC DNA]</scope>
    <source>
        <strain evidence="2 3">A4</strain>
    </source>
</reference>
<feature type="compositionally biased region" description="Basic and acidic residues" evidence="1">
    <location>
        <begin position="139"/>
        <end position="149"/>
    </location>
</feature>
<dbReference type="Proteomes" id="UP000234323">
    <property type="component" value="Unassembled WGS sequence"/>
</dbReference>
<dbReference type="EMBL" id="LLXI01007912">
    <property type="protein sequence ID" value="PKY62758.1"/>
    <property type="molecule type" value="Genomic_DNA"/>
</dbReference>
<sequence>MIDNTQEDVLEQPRKLVQEKILAKLYVQIDDASNIDEYRKFIKVVQNHILEDVSLKQEDIINLQTQVITQKNDSNNKDKQKENGLSQTPKVVIGIALLATIISRDTLVSLIETPYNCDDKDYFFEEVITAKAKQLQKNENSRDRDKQKENGPSQTPKIIIGIALLATIISRETLVSLIETPYNCDNKDYFFEEVITAKAKQLKKNEKSRDRVVQVFNASLRLTTAIIKPFMRKYGEIEEEECYSRRPYAHAPNRQSRVMDIW</sequence>
<dbReference type="VEuPathDB" id="FungiDB:FUN_012015"/>
<accession>A0A2I1HV75</accession>
<evidence type="ECO:0000256" key="1">
    <source>
        <dbReference type="SAM" id="MobiDB-lite"/>
    </source>
</evidence>
<keyword evidence="3" id="KW-1185">Reference proteome</keyword>
<proteinExistence type="predicted"/>
<organism evidence="2 3">
    <name type="scientific">Rhizophagus irregularis</name>
    <dbReference type="NCBI Taxonomy" id="588596"/>
    <lineage>
        <taxon>Eukaryota</taxon>
        <taxon>Fungi</taxon>
        <taxon>Fungi incertae sedis</taxon>
        <taxon>Mucoromycota</taxon>
        <taxon>Glomeromycotina</taxon>
        <taxon>Glomeromycetes</taxon>
        <taxon>Glomerales</taxon>
        <taxon>Glomeraceae</taxon>
        <taxon>Rhizophagus</taxon>
    </lineage>
</organism>
<feature type="region of interest" description="Disordered" evidence="1">
    <location>
        <begin position="135"/>
        <end position="154"/>
    </location>
</feature>
<dbReference type="AlphaFoldDB" id="A0A2I1HV75"/>
<protein>
    <submittedName>
        <fullName evidence="2">Uncharacterized protein</fullName>
    </submittedName>
</protein>